<dbReference type="AlphaFoldDB" id="A0ABD3AJH3"/>
<evidence type="ECO:0000313" key="1">
    <source>
        <dbReference type="EMBL" id="KAL3531309.1"/>
    </source>
</evidence>
<comment type="caution">
    <text evidence="1">The sequence shown here is derived from an EMBL/GenBank/DDBJ whole genome shotgun (WGS) entry which is preliminary data.</text>
</comment>
<sequence>MTIISAAPVAKDLHFTIDAGENNLGDVIRGSQNPSASASSCSHAIDNQKGAVATNQTPPIVQLSRIDGFTHFEAASIDLTTTPQFSATEEHRNAAAPELSTSSFKAPATGNFFERKNSAAHLATTIVQTETDDQTTAPRSHIGTQVDKEAILIPPEVIPIVFPLWSPSKTIAQLSVYPNSHGVPWLILPTCCNL</sequence>
<accession>A0ABD3AJH3</accession>
<gene>
    <name evidence="1" type="ORF">ACH5RR_010631</name>
</gene>
<dbReference type="EMBL" id="JBJUIK010000004">
    <property type="protein sequence ID" value="KAL3531309.1"/>
    <property type="molecule type" value="Genomic_DNA"/>
</dbReference>
<evidence type="ECO:0000313" key="2">
    <source>
        <dbReference type="Proteomes" id="UP001630127"/>
    </source>
</evidence>
<dbReference type="Proteomes" id="UP001630127">
    <property type="component" value="Unassembled WGS sequence"/>
</dbReference>
<protein>
    <submittedName>
        <fullName evidence="1">Uncharacterized protein</fullName>
    </submittedName>
</protein>
<name>A0ABD3AJH3_9GENT</name>
<reference evidence="1 2" key="1">
    <citation type="submission" date="2024-11" db="EMBL/GenBank/DDBJ databases">
        <title>A near-complete genome assembly of Cinchona calisaya.</title>
        <authorList>
            <person name="Lian D.C."/>
            <person name="Zhao X.W."/>
            <person name="Wei L."/>
        </authorList>
    </citation>
    <scope>NUCLEOTIDE SEQUENCE [LARGE SCALE GENOMIC DNA]</scope>
    <source>
        <tissue evidence="1">Nenye</tissue>
    </source>
</reference>
<keyword evidence="2" id="KW-1185">Reference proteome</keyword>
<proteinExistence type="predicted"/>
<organism evidence="1 2">
    <name type="scientific">Cinchona calisaya</name>
    <dbReference type="NCBI Taxonomy" id="153742"/>
    <lineage>
        <taxon>Eukaryota</taxon>
        <taxon>Viridiplantae</taxon>
        <taxon>Streptophyta</taxon>
        <taxon>Embryophyta</taxon>
        <taxon>Tracheophyta</taxon>
        <taxon>Spermatophyta</taxon>
        <taxon>Magnoliopsida</taxon>
        <taxon>eudicotyledons</taxon>
        <taxon>Gunneridae</taxon>
        <taxon>Pentapetalae</taxon>
        <taxon>asterids</taxon>
        <taxon>lamiids</taxon>
        <taxon>Gentianales</taxon>
        <taxon>Rubiaceae</taxon>
        <taxon>Cinchonoideae</taxon>
        <taxon>Cinchoneae</taxon>
        <taxon>Cinchona</taxon>
    </lineage>
</organism>